<accession>C1KFT3</accession>
<evidence type="ECO:0000313" key="2">
    <source>
        <dbReference type="Proteomes" id="UP000001878"/>
    </source>
</evidence>
<evidence type="ECO:0008006" key="3">
    <source>
        <dbReference type="Google" id="ProtNLM"/>
    </source>
</evidence>
<organism evidence="1 2">
    <name type="scientific">Lactobacillus phage Lb338-1</name>
    <dbReference type="NCBI Taxonomy" id="2892342"/>
    <lineage>
        <taxon>Viruses</taxon>
        <taxon>Duplodnaviria</taxon>
        <taxon>Heunggongvirae</taxon>
        <taxon>Uroviricota</taxon>
        <taxon>Caudoviricetes</taxon>
        <taxon>Herelleviridae</taxon>
        <taxon>Mooreparkvirus</taxon>
        <taxon>Mooreparkvirus Lb3381</taxon>
    </lineage>
</organism>
<dbReference type="EMBL" id="FJ822135">
    <property type="protein sequence ID" value="ACO37094.1"/>
    <property type="molecule type" value="Genomic_DNA"/>
</dbReference>
<keyword evidence="2" id="KW-1185">Reference proteome</keyword>
<name>C1KFT3_9CAUD</name>
<dbReference type="InterPro" id="IPR012865">
    <property type="entry name" value="DUF1642"/>
</dbReference>
<gene>
    <name evidence="1" type="ORF">lb338_phage_173</name>
</gene>
<dbReference type="Pfam" id="PF07852">
    <property type="entry name" value="DUF1642"/>
    <property type="match status" value="1"/>
</dbReference>
<dbReference type="RefSeq" id="YP_002790852.1">
    <property type="nucleotide sequence ID" value="NC_012530.1"/>
</dbReference>
<evidence type="ECO:0000313" key="1">
    <source>
        <dbReference type="EMBL" id="ACO37094.1"/>
    </source>
</evidence>
<dbReference type="OrthoDB" id="678at857473"/>
<reference evidence="1 2" key="1">
    <citation type="journal article" date="2009" name="Gene">
        <title>Genome of a virulent bacteriophage Lb338-1 that lyses the probiotic Lactobacillus paracasei cheese strain.</title>
        <authorList>
            <person name="Alemayehu D."/>
            <person name="Ross R.P."/>
            <person name="O'Sullivan O."/>
            <person name="Coffey A."/>
            <person name="Stanton C."/>
            <person name="Fitzgerald G.F."/>
            <person name="McAuliffe O."/>
        </authorList>
    </citation>
    <scope>NUCLEOTIDE SEQUENCE [LARGE SCALE GENOMIC DNA]</scope>
    <source>
        <strain evidence="1">Lb338-1</strain>
    </source>
</reference>
<dbReference type="GeneID" id="7751028"/>
<sequence length="175" mass="20043">MSNKEIYAVKSSEGKYLNLFGNWIENLDYATFFAKKAQAKFYADRFNGQAIAIVEEPKKVVLTKEQAKVIKEAHDAAWPAKYITDHCDNSNGLEELLMNAYINGYTVAREKKYLVELDGLVTTDGAKQYLTKKDGKWFASRIMLGMHQGFTDEELNEAPEWAQQLNREEVTDDEQ</sequence>
<dbReference type="KEGG" id="vg:7751028"/>
<dbReference type="Proteomes" id="UP000001878">
    <property type="component" value="Segment"/>
</dbReference>
<proteinExistence type="predicted"/>
<protein>
    <recommendedName>
        <fullName evidence="3">Phage protein</fullName>
    </recommendedName>
</protein>